<reference evidence="1 2" key="1">
    <citation type="submission" date="2016-10" db="EMBL/GenBank/DDBJ databases">
        <authorList>
            <person name="de Groot N.N."/>
        </authorList>
    </citation>
    <scope>NUCLEOTIDE SEQUENCE [LARGE SCALE GENOMIC DNA]</scope>
    <source>
        <strain evidence="1 2">CGMCC 1.9109</strain>
    </source>
</reference>
<evidence type="ECO:0000313" key="2">
    <source>
        <dbReference type="Proteomes" id="UP000183685"/>
    </source>
</evidence>
<organism evidence="1 2">
    <name type="scientific">Kordiimonas lacus</name>
    <dbReference type="NCBI Taxonomy" id="637679"/>
    <lineage>
        <taxon>Bacteria</taxon>
        <taxon>Pseudomonadati</taxon>
        <taxon>Pseudomonadota</taxon>
        <taxon>Alphaproteobacteria</taxon>
        <taxon>Kordiimonadales</taxon>
        <taxon>Kordiimonadaceae</taxon>
        <taxon>Kordiimonas</taxon>
    </lineage>
</organism>
<accession>A0A1G6XXK9</accession>
<dbReference type="STRING" id="637679.GCA_001550055_01088"/>
<proteinExistence type="predicted"/>
<dbReference type="EMBL" id="FNAK01000003">
    <property type="protein sequence ID" value="SDD82928.1"/>
    <property type="molecule type" value="Genomic_DNA"/>
</dbReference>
<dbReference type="AlphaFoldDB" id="A0A1G6XXK9"/>
<evidence type="ECO:0000313" key="1">
    <source>
        <dbReference type="EMBL" id="SDD82928.1"/>
    </source>
</evidence>
<gene>
    <name evidence="1" type="ORF">SAMN04488071_1407</name>
</gene>
<keyword evidence="2" id="KW-1185">Reference proteome</keyword>
<protein>
    <submittedName>
        <fullName evidence="1">Uncharacterized protein</fullName>
    </submittedName>
</protein>
<sequence length="145" mass="16485">MDIAKTDTSTQHLESFGRTETQAGVMDSVSHFRALLEQFDGTGETRIIAHQRNGIAELGVVGWAMRALELDSYITAKKALMDEEGLTVLDLRDMKASERAVFEARVFNSMHQRDDMAQAVKAYEEMELERKKQNFYRVVTIPDPE</sequence>
<dbReference type="Proteomes" id="UP000183685">
    <property type="component" value="Unassembled WGS sequence"/>
</dbReference>
<name>A0A1G6XXK9_9PROT</name>